<dbReference type="Pfam" id="PF12697">
    <property type="entry name" value="Abhydrolase_6"/>
    <property type="match status" value="1"/>
</dbReference>
<accession>A0A5R9FEU6</accession>
<organism evidence="2 3">
    <name type="scientific">Exobacillus caeni</name>
    <dbReference type="NCBI Taxonomy" id="2574798"/>
    <lineage>
        <taxon>Bacteria</taxon>
        <taxon>Bacillati</taxon>
        <taxon>Bacillota</taxon>
        <taxon>Bacilli</taxon>
        <taxon>Bacillales</taxon>
        <taxon>Guptibacillaceae</taxon>
        <taxon>Exobacillus</taxon>
    </lineage>
</organism>
<dbReference type="InterPro" id="IPR029058">
    <property type="entry name" value="AB_hydrolase_fold"/>
</dbReference>
<dbReference type="PRINTS" id="PR00111">
    <property type="entry name" value="ABHYDROLASE"/>
</dbReference>
<evidence type="ECO:0000313" key="2">
    <source>
        <dbReference type="EMBL" id="TLS39393.1"/>
    </source>
</evidence>
<dbReference type="GO" id="GO:0016787">
    <property type="term" value="F:hydrolase activity"/>
    <property type="evidence" value="ECO:0007669"/>
    <property type="project" value="UniProtKB-KW"/>
</dbReference>
<dbReference type="InterPro" id="IPR000073">
    <property type="entry name" value="AB_hydrolase_1"/>
</dbReference>
<dbReference type="EMBL" id="SWLG01000001">
    <property type="protein sequence ID" value="TLS39393.1"/>
    <property type="molecule type" value="Genomic_DNA"/>
</dbReference>
<evidence type="ECO:0000313" key="3">
    <source>
        <dbReference type="Proteomes" id="UP000308230"/>
    </source>
</evidence>
<evidence type="ECO:0000259" key="1">
    <source>
        <dbReference type="Pfam" id="PF12697"/>
    </source>
</evidence>
<sequence>MDTKEIILMDTKVYYERYQSLSEEKAETVVLVHGFLSSCFSFRRLIPLLVKQYHVVAVDLPGFGKSEKAVNFYYSLENYGQLLILLLEKLHLSKIILTGHSMGGQVVLHTARKRPELVSKLVLICSSGYIKPSNKALIFCTYLPFFHLLMEKWIKKKDIKKNIARVVYDHSLVDQELIDGYSSQFKERAFYQCLIRLARQREGDLSTVELNKINIPALLIWGKEDHLVPLRVGKRMARDLLDSKLIVLEKTGHLVPEEKPDEVFEAMKRFISE</sequence>
<gene>
    <name evidence="2" type="ORF">FCL54_00765</name>
</gene>
<dbReference type="InterPro" id="IPR000639">
    <property type="entry name" value="Epox_hydrolase-like"/>
</dbReference>
<dbReference type="PANTHER" id="PTHR46438:SF11">
    <property type="entry name" value="LIPASE-RELATED"/>
    <property type="match status" value="1"/>
</dbReference>
<comment type="caution">
    <text evidence="2">The sequence shown here is derived from an EMBL/GenBank/DDBJ whole genome shotgun (WGS) entry which is preliminary data.</text>
</comment>
<keyword evidence="3" id="KW-1185">Reference proteome</keyword>
<dbReference type="SUPFAM" id="SSF53474">
    <property type="entry name" value="alpha/beta-Hydrolases"/>
    <property type="match status" value="1"/>
</dbReference>
<proteinExistence type="predicted"/>
<keyword evidence="2" id="KW-0378">Hydrolase</keyword>
<dbReference type="PANTHER" id="PTHR46438">
    <property type="entry name" value="ALPHA/BETA-HYDROLASES SUPERFAMILY PROTEIN"/>
    <property type="match status" value="1"/>
</dbReference>
<feature type="domain" description="AB hydrolase-1" evidence="1">
    <location>
        <begin position="29"/>
        <end position="266"/>
    </location>
</feature>
<dbReference type="OrthoDB" id="9797695at2"/>
<dbReference type="AlphaFoldDB" id="A0A5R9FEU6"/>
<reference evidence="2 3" key="1">
    <citation type="submission" date="2019-04" db="EMBL/GenBank/DDBJ databases">
        <title>Bacillus caeni sp. nov., a bacterium isolated from mangrove sediment.</title>
        <authorList>
            <person name="Huang H."/>
            <person name="Mo K."/>
            <person name="Hu Y."/>
        </authorList>
    </citation>
    <scope>NUCLEOTIDE SEQUENCE [LARGE SCALE GENOMIC DNA]</scope>
    <source>
        <strain evidence="2 3">HB172195</strain>
    </source>
</reference>
<dbReference type="Gene3D" id="3.40.50.1820">
    <property type="entry name" value="alpha/beta hydrolase"/>
    <property type="match status" value="1"/>
</dbReference>
<dbReference type="Proteomes" id="UP000308230">
    <property type="component" value="Unassembled WGS sequence"/>
</dbReference>
<protein>
    <submittedName>
        <fullName evidence="2">Alpha/beta hydrolase</fullName>
    </submittedName>
</protein>
<dbReference type="PRINTS" id="PR00412">
    <property type="entry name" value="EPOXHYDRLASE"/>
</dbReference>
<name>A0A5R9FEU6_9BACL</name>